<dbReference type="EMBL" id="AP024485">
    <property type="protein sequence ID" value="BCS87868.1"/>
    <property type="molecule type" value="Genomic_DNA"/>
</dbReference>
<evidence type="ECO:0000256" key="6">
    <source>
        <dbReference type="ARBA" id="ARBA00023136"/>
    </source>
</evidence>
<dbReference type="CDD" id="cd06225">
    <property type="entry name" value="HAMP"/>
    <property type="match status" value="1"/>
</dbReference>
<keyword evidence="8" id="KW-0807">Transducer</keyword>
<feature type="compositionally biased region" description="Acidic residues" evidence="10">
    <location>
        <begin position="542"/>
        <end position="552"/>
    </location>
</feature>
<evidence type="ECO:0000313" key="14">
    <source>
        <dbReference type="EMBL" id="BCS87868.1"/>
    </source>
</evidence>
<sequence>MRILGFSDWKMRTKILSFFVAAIVMVLGGLLGYFLPVVSSSLLEEKKIATQSVVDVAYSVVQYWADQAASGAVSVEEAQDAAKKEIAVFRYKGQEYFWINDMHQVIVVHGAKPALNGKDLSDLKDDNDVYIFREFVKVAKSTGDGFVHYTWPKAGSDKAVPKVSYVKLFKPWNWVIGSGIYVDDVEAQVASLRWQILIPTLVSMLILMGIVWWVIERMVKPMYEVVDVAERMAEGDLRMKIVSRSKDEVGMVTSAMAHMLQSLKQVVGEVRMASEQVAAGSEELSSSSIQMSQGATEQASAVEEVSASMEQMTSSIEQNADNAQTTNSMTNKAAIDTQSGGEAVAKTVDAMKQIAEKITIIEDIARQTNLLALNAAIEAARAGEHGKGFAVVAAEVRKLAERSGTSASEISELSSSSVKVAEEAGELLSKIVPDIQKTAELVQEISAATNEQNEGGTQVNKAIHEMEKVIQENASASEEVASTAEELSAQAVQLQSSMQFFKVDDMSATTTKVVTRPPAKPIAPAAPPLQPENPRLGQSIDMDMDDDEFEKF</sequence>
<comment type="subcellular location">
    <subcellularLocation>
        <location evidence="1">Cell membrane</location>
        <topology evidence="1">Multi-pass membrane protein</topology>
    </subcellularLocation>
</comment>
<feature type="region of interest" description="Disordered" evidence="10">
    <location>
        <begin position="512"/>
        <end position="552"/>
    </location>
</feature>
<evidence type="ECO:0000259" key="12">
    <source>
        <dbReference type="PROSITE" id="PS50111"/>
    </source>
</evidence>
<evidence type="ECO:0000256" key="9">
    <source>
        <dbReference type="SAM" id="Coils"/>
    </source>
</evidence>
<keyword evidence="3" id="KW-0145">Chemotaxis</keyword>
<gene>
    <name evidence="14" type="ORF">PSDVSF_11100</name>
</gene>
<dbReference type="Gene3D" id="3.30.450.20">
    <property type="entry name" value="PAS domain"/>
    <property type="match status" value="1"/>
</dbReference>
<dbReference type="SMART" id="SM00283">
    <property type="entry name" value="MA"/>
    <property type="match status" value="1"/>
</dbReference>
<keyword evidence="5 11" id="KW-1133">Transmembrane helix</keyword>
<dbReference type="SUPFAM" id="SSF58104">
    <property type="entry name" value="Methyl-accepting chemotaxis protein (MCP) signaling domain"/>
    <property type="match status" value="1"/>
</dbReference>
<organism evidence="14 15">
    <name type="scientific">Pseudodesulfovibrio sediminis</name>
    <dbReference type="NCBI Taxonomy" id="2810563"/>
    <lineage>
        <taxon>Bacteria</taxon>
        <taxon>Pseudomonadati</taxon>
        <taxon>Thermodesulfobacteriota</taxon>
        <taxon>Desulfovibrionia</taxon>
        <taxon>Desulfovibrionales</taxon>
        <taxon>Desulfovibrionaceae</taxon>
    </lineage>
</organism>
<evidence type="ECO:0000256" key="8">
    <source>
        <dbReference type="PROSITE-ProRule" id="PRU00284"/>
    </source>
</evidence>
<protein>
    <recommendedName>
        <fullName evidence="16">Methyl-accepting chemotaxis sensory transducer with Cache sensor</fullName>
    </recommendedName>
</protein>
<feature type="transmembrane region" description="Helical" evidence="11">
    <location>
        <begin position="196"/>
        <end position="215"/>
    </location>
</feature>
<reference evidence="14" key="1">
    <citation type="journal article" date="2022" name="Arch. Microbiol.">
        <title>Pseudodesulfovibrio sediminis sp. nov., a mesophilic and neutrophilic sulfate-reducing bacterium isolated from sediment of a brackish lake.</title>
        <authorList>
            <person name="Takahashi A."/>
            <person name="Kojima H."/>
            <person name="Watanabe M."/>
            <person name="Fukui M."/>
        </authorList>
    </citation>
    <scope>NUCLEOTIDE SEQUENCE</scope>
    <source>
        <strain evidence="14">SF6</strain>
    </source>
</reference>
<evidence type="ECO:0000256" key="5">
    <source>
        <dbReference type="ARBA" id="ARBA00022989"/>
    </source>
</evidence>
<dbReference type="InterPro" id="IPR003660">
    <property type="entry name" value="HAMP_dom"/>
</dbReference>
<dbReference type="InterPro" id="IPR004090">
    <property type="entry name" value="Chemotax_Me-accpt_rcpt"/>
</dbReference>
<dbReference type="SMART" id="SM00304">
    <property type="entry name" value="HAMP"/>
    <property type="match status" value="1"/>
</dbReference>
<evidence type="ECO:0000256" key="11">
    <source>
        <dbReference type="SAM" id="Phobius"/>
    </source>
</evidence>
<evidence type="ECO:0000259" key="13">
    <source>
        <dbReference type="PROSITE" id="PS50885"/>
    </source>
</evidence>
<feature type="domain" description="HAMP" evidence="13">
    <location>
        <begin position="216"/>
        <end position="268"/>
    </location>
</feature>
<evidence type="ECO:0000313" key="15">
    <source>
        <dbReference type="Proteomes" id="UP001053296"/>
    </source>
</evidence>
<evidence type="ECO:0000256" key="1">
    <source>
        <dbReference type="ARBA" id="ARBA00004651"/>
    </source>
</evidence>
<dbReference type="PRINTS" id="PR00260">
    <property type="entry name" value="CHEMTRNSDUCR"/>
</dbReference>
<dbReference type="PROSITE" id="PS50111">
    <property type="entry name" value="CHEMOTAXIS_TRANSDUC_2"/>
    <property type="match status" value="1"/>
</dbReference>
<dbReference type="SMART" id="SM01049">
    <property type="entry name" value="Cache_2"/>
    <property type="match status" value="1"/>
</dbReference>
<dbReference type="Pfam" id="PF00672">
    <property type="entry name" value="HAMP"/>
    <property type="match status" value="1"/>
</dbReference>
<keyword evidence="9" id="KW-0175">Coiled coil</keyword>
<dbReference type="Gene3D" id="1.10.287.950">
    <property type="entry name" value="Methyl-accepting chemotaxis protein"/>
    <property type="match status" value="1"/>
</dbReference>
<feature type="domain" description="Methyl-accepting transducer" evidence="12">
    <location>
        <begin position="273"/>
        <end position="488"/>
    </location>
</feature>
<name>A0ABM7P4U2_9BACT</name>
<evidence type="ECO:0000256" key="2">
    <source>
        <dbReference type="ARBA" id="ARBA00022475"/>
    </source>
</evidence>
<dbReference type="InterPro" id="IPR033480">
    <property type="entry name" value="sCache_2"/>
</dbReference>
<evidence type="ECO:0008006" key="16">
    <source>
        <dbReference type="Google" id="ProtNLM"/>
    </source>
</evidence>
<feature type="compositionally biased region" description="Pro residues" evidence="10">
    <location>
        <begin position="518"/>
        <end position="531"/>
    </location>
</feature>
<evidence type="ECO:0000256" key="3">
    <source>
        <dbReference type="ARBA" id="ARBA00022500"/>
    </source>
</evidence>
<dbReference type="PANTHER" id="PTHR43531:SF11">
    <property type="entry name" value="METHYL-ACCEPTING CHEMOTAXIS PROTEIN 3"/>
    <property type="match status" value="1"/>
</dbReference>
<comment type="similarity">
    <text evidence="7">Belongs to the methyl-accepting chemotaxis (MCP) protein family.</text>
</comment>
<proteinExistence type="inferred from homology"/>
<dbReference type="Pfam" id="PF08269">
    <property type="entry name" value="dCache_2"/>
    <property type="match status" value="1"/>
</dbReference>
<dbReference type="PANTHER" id="PTHR43531">
    <property type="entry name" value="PROTEIN ICFG"/>
    <property type="match status" value="1"/>
</dbReference>
<dbReference type="Pfam" id="PF00015">
    <property type="entry name" value="MCPsignal"/>
    <property type="match status" value="1"/>
</dbReference>
<evidence type="ECO:0000256" key="10">
    <source>
        <dbReference type="SAM" id="MobiDB-lite"/>
    </source>
</evidence>
<dbReference type="RefSeq" id="WP_229594662.1">
    <property type="nucleotide sequence ID" value="NZ_AP024485.1"/>
</dbReference>
<evidence type="ECO:0000256" key="4">
    <source>
        <dbReference type="ARBA" id="ARBA00022692"/>
    </source>
</evidence>
<dbReference type="InterPro" id="IPR004010">
    <property type="entry name" value="Double_Cache_2"/>
</dbReference>
<accession>A0ABM7P4U2</accession>
<dbReference type="PROSITE" id="PS50885">
    <property type="entry name" value="HAMP"/>
    <property type="match status" value="1"/>
</dbReference>
<dbReference type="InterPro" id="IPR004089">
    <property type="entry name" value="MCPsignal_dom"/>
</dbReference>
<keyword evidence="15" id="KW-1185">Reference proteome</keyword>
<evidence type="ECO:0000256" key="7">
    <source>
        <dbReference type="ARBA" id="ARBA00029447"/>
    </source>
</evidence>
<feature type="coiled-coil region" evidence="9">
    <location>
        <begin position="459"/>
        <end position="486"/>
    </location>
</feature>
<keyword evidence="2" id="KW-1003">Cell membrane</keyword>
<dbReference type="InterPro" id="IPR051310">
    <property type="entry name" value="MCP_chemotaxis"/>
</dbReference>
<keyword evidence="4 11" id="KW-0812">Transmembrane</keyword>
<dbReference type="Proteomes" id="UP001053296">
    <property type="component" value="Chromosome"/>
</dbReference>
<keyword evidence="6 11" id="KW-0472">Membrane</keyword>
<feature type="transmembrane region" description="Helical" evidence="11">
    <location>
        <begin position="15"/>
        <end position="38"/>
    </location>
</feature>